<feature type="compositionally biased region" description="Low complexity" evidence="1">
    <location>
        <begin position="496"/>
        <end position="528"/>
    </location>
</feature>
<reference evidence="2 3" key="1">
    <citation type="journal article" date="2012" name="BMC Genomics">
        <title>Comparative genomic analysis and phylogenetic position of Theileria equi.</title>
        <authorList>
            <person name="Kappmeyer L.S."/>
            <person name="Thiagarajan M."/>
            <person name="Herndon D.R."/>
            <person name="Ramsay J.D."/>
            <person name="Caler E."/>
            <person name="Djikeng A."/>
            <person name="Gillespie J.J."/>
            <person name="Lau A.O."/>
            <person name="Roalson E.H."/>
            <person name="Silva J.C."/>
            <person name="Silva M.G."/>
            <person name="Suarez C.E."/>
            <person name="Ueti M.W."/>
            <person name="Nene V.M."/>
            <person name="Mealey R.H."/>
            <person name="Knowles D.P."/>
            <person name="Brayton K.A."/>
        </authorList>
    </citation>
    <scope>NUCLEOTIDE SEQUENCE [LARGE SCALE GENOMIC DNA]</scope>
    <source>
        <strain evidence="2 3">WA</strain>
    </source>
</reference>
<feature type="compositionally biased region" description="Low complexity" evidence="1">
    <location>
        <begin position="579"/>
        <end position="588"/>
    </location>
</feature>
<sequence length="672" mass="72899">MGIKHSVIADISQNVSDGKKTYYGKNGNTIGIKRTNEPNITTKHGQEGKQPLKNYKQYHHKLPEDDGWWSVTYKLTSIYHGNEKQVGFEKEGYLNTHKALEVVYWSNDEHNSLPLIIGLGEGNPTYFKRENETNRWEYSNIVPPADLSDYQGVLNQLNENFKNVVIVNLNAKNGQKYCGHPSKDEFKDPKDNPKSCSQNGTSFVTITVSEINGTVPSGFKGLKHSPSGNKMRVLGTYHGNSMISFKESIVATECGYVNVYYTSGNTTSKPLLLELSNGADQETSKLYTLTNNKWVPSNLSKNDLTQVLDQENCLRNSIVLANVFNKTGYFCCSTNKHNIQVHQNSRNQPVWSELYEHTLQTKGVKETTEPSFNKHRLMEYDKDFTWPGSSMTDIKKIYVYFCGSNTNMPLLVYMDDGEGSGKWLKKIYGGNTWTEVDSGSLSGIRPTDDNSKDKIGKELHEIGKKLNIGCEHTVTIPVPTAPVATPPHPPIPPSFPGAAGSSGSAGTNVGSGSSGSGSSSSGVGQSSSQQDTGVLPNGRGPSGPVGRPGLKGQPQDTGIRNPGEGSTGQETTKSDISDSSHSGNVGSSQPGSANVSVDQPETDKDDQSHGDATSDSTDKRGPFQKVIEFIKNHHNEIAPSVGGVLGTGILGLAVWKGPALFSKVLAICITSV</sequence>
<proteinExistence type="predicted"/>
<feature type="compositionally biased region" description="Pro residues" evidence="1">
    <location>
        <begin position="484"/>
        <end position="495"/>
    </location>
</feature>
<dbReference type="VEuPathDB" id="PiroplasmaDB:BEWA_048980"/>
<gene>
    <name evidence="2" type="ORF">BEWA_048980</name>
</gene>
<keyword evidence="3" id="KW-1185">Reference proteome</keyword>
<feature type="compositionally biased region" description="Low complexity" evidence="1">
    <location>
        <begin position="536"/>
        <end position="548"/>
    </location>
</feature>
<feature type="region of interest" description="Disordered" evidence="1">
    <location>
        <begin position="479"/>
        <end position="620"/>
    </location>
</feature>
<dbReference type="AlphaFoldDB" id="L1LAS8"/>
<feature type="compositionally biased region" description="Polar residues" evidence="1">
    <location>
        <begin position="589"/>
        <end position="599"/>
    </location>
</feature>
<dbReference type="KEGG" id="beq:BEWA_048980"/>
<dbReference type="EMBL" id="ACOU01000007">
    <property type="protein sequence ID" value="EKX72431.1"/>
    <property type="molecule type" value="Genomic_DNA"/>
</dbReference>
<dbReference type="GeneID" id="15804996"/>
<comment type="caution">
    <text evidence="2">The sequence shown here is derived from an EMBL/GenBank/DDBJ whole genome shotgun (WGS) entry which is preliminary data.</text>
</comment>
<evidence type="ECO:0000313" key="2">
    <source>
        <dbReference type="EMBL" id="EKX72431.1"/>
    </source>
</evidence>
<protein>
    <submittedName>
        <fullName evidence="2">Uncharacterized protein</fullName>
    </submittedName>
</protein>
<dbReference type="RefSeq" id="XP_004831883.1">
    <property type="nucleotide sequence ID" value="XM_004831826.1"/>
</dbReference>
<dbReference type="Proteomes" id="UP000031512">
    <property type="component" value="Unassembled WGS sequence"/>
</dbReference>
<organism evidence="2 3">
    <name type="scientific">Theileria equi strain WA</name>
    <dbReference type="NCBI Taxonomy" id="1537102"/>
    <lineage>
        <taxon>Eukaryota</taxon>
        <taxon>Sar</taxon>
        <taxon>Alveolata</taxon>
        <taxon>Apicomplexa</taxon>
        <taxon>Aconoidasida</taxon>
        <taxon>Piroplasmida</taxon>
        <taxon>Theileriidae</taxon>
        <taxon>Theileria</taxon>
    </lineage>
</organism>
<accession>L1LAS8</accession>
<name>L1LAS8_THEEQ</name>
<evidence type="ECO:0000313" key="3">
    <source>
        <dbReference type="Proteomes" id="UP000031512"/>
    </source>
</evidence>
<evidence type="ECO:0000256" key="1">
    <source>
        <dbReference type="SAM" id="MobiDB-lite"/>
    </source>
</evidence>